<reference evidence="7" key="3">
    <citation type="submission" date="2023-05" db="EMBL/GenBank/DDBJ databases">
        <authorList>
            <person name="Smith C.H."/>
        </authorList>
    </citation>
    <scope>NUCLEOTIDE SEQUENCE</scope>
    <source>
        <strain evidence="7">CHS0354</strain>
        <tissue evidence="7">Mantle</tissue>
    </source>
</reference>
<evidence type="ECO:0000313" key="8">
    <source>
        <dbReference type="Proteomes" id="UP001195483"/>
    </source>
</evidence>
<dbReference type="EMBL" id="JAEAOA010000213">
    <property type="protein sequence ID" value="KAK3576801.1"/>
    <property type="molecule type" value="Genomic_DNA"/>
</dbReference>
<comment type="caution">
    <text evidence="7">The sequence shown here is derived from an EMBL/GenBank/DDBJ whole genome shotgun (WGS) entry which is preliminary data.</text>
</comment>
<evidence type="ECO:0000256" key="4">
    <source>
        <dbReference type="ARBA" id="ARBA00023136"/>
    </source>
</evidence>
<evidence type="ECO:0000256" key="3">
    <source>
        <dbReference type="ARBA" id="ARBA00022514"/>
    </source>
</evidence>
<reference evidence="7" key="1">
    <citation type="journal article" date="2021" name="Genome Biol. Evol.">
        <title>A High-Quality Reference Genome for a Parasitic Bivalve with Doubly Uniparental Inheritance (Bivalvia: Unionida).</title>
        <authorList>
            <person name="Smith C.H."/>
        </authorList>
    </citation>
    <scope>NUCLEOTIDE SEQUENCE</scope>
    <source>
        <strain evidence="7">CHS0354</strain>
    </source>
</reference>
<keyword evidence="3" id="KW-0202">Cytokine</keyword>
<name>A0AAE0RNV0_9BIVA</name>
<dbReference type="PROSITE" id="PS00251">
    <property type="entry name" value="THD_1"/>
    <property type="match status" value="1"/>
</dbReference>
<dbReference type="PROSITE" id="PS50049">
    <property type="entry name" value="THD_2"/>
    <property type="match status" value="1"/>
</dbReference>
<dbReference type="PANTHER" id="PTHR11471:SF13">
    <property type="entry name" value="TNF FAMILY PROFILE DOMAIN-CONTAINING PROTEIN"/>
    <property type="match status" value="1"/>
</dbReference>
<comment type="similarity">
    <text evidence="2">Belongs to the tumor necrosis factor family.</text>
</comment>
<dbReference type="Pfam" id="PF00229">
    <property type="entry name" value="TNF"/>
    <property type="match status" value="1"/>
</dbReference>
<evidence type="ECO:0000313" key="7">
    <source>
        <dbReference type="EMBL" id="KAK3576801.1"/>
    </source>
</evidence>
<sequence>MEHCQSETSVKVPMSCKSSTSNLIEPMPFPSSLMRDHTGNHTLGYENYRNLNFSSEWNSEKLSDSCMSSSTDFPEPPIPSPSPEIGIRPIFIRQDCIQLKCDKSNSGELTSTRSPERSYINRRSIMILGFLVIISCIGSAIACSFLKQLIDRCNDLETKLNNAQSTYTQRLHDAQEFCLPCVELIQGPFEEDNLPLRNLTRKTVDGIVTCCGRTPSQLSIILDLYIGQKQKEKCAREILNLTSSPCANITSGRPIGTQISAHLLVGLQEDSSIGQGYQPLRNWRHDNETTHISGMELLNDRLNIPESGLYFVYSQVGFEIHYNSNEDIINEKQTLYHHLSRYNPVYPNGGSQTIGKGAATQCWEKFKDFGVYTSYTGATVKLNKGDQLYIIVSQVHISKDPKLTYFGAYKIY</sequence>
<dbReference type="SUPFAM" id="SSF49842">
    <property type="entry name" value="TNF-like"/>
    <property type="match status" value="1"/>
</dbReference>
<organism evidence="7 8">
    <name type="scientific">Potamilus streckersoni</name>
    <dbReference type="NCBI Taxonomy" id="2493646"/>
    <lineage>
        <taxon>Eukaryota</taxon>
        <taxon>Metazoa</taxon>
        <taxon>Spiralia</taxon>
        <taxon>Lophotrochozoa</taxon>
        <taxon>Mollusca</taxon>
        <taxon>Bivalvia</taxon>
        <taxon>Autobranchia</taxon>
        <taxon>Heteroconchia</taxon>
        <taxon>Palaeoheterodonta</taxon>
        <taxon>Unionida</taxon>
        <taxon>Unionoidea</taxon>
        <taxon>Unionidae</taxon>
        <taxon>Ambleminae</taxon>
        <taxon>Lampsilini</taxon>
        <taxon>Potamilus</taxon>
    </lineage>
</organism>
<evidence type="ECO:0000256" key="1">
    <source>
        <dbReference type="ARBA" id="ARBA00004370"/>
    </source>
</evidence>
<keyword evidence="5" id="KW-1133">Transmembrane helix</keyword>
<dbReference type="GO" id="GO:0005125">
    <property type="term" value="F:cytokine activity"/>
    <property type="evidence" value="ECO:0007669"/>
    <property type="project" value="UniProtKB-KW"/>
</dbReference>
<feature type="domain" description="THD" evidence="6">
    <location>
        <begin position="259"/>
        <end position="411"/>
    </location>
</feature>
<proteinExistence type="inferred from homology"/>
<dbReference type="Proteomes" id="UP001195483">
    <property type="component" value="Unassembled WGS sequence"/>
</dbReference>
<reference evidence="7" key="2">
    <citation type="journal article" date="2021" name="Genome Biol. Evol.">
        <title>Developing a high-quality reference genome for a parasitic bivalve with doubly uniparental inheritance (Bivalvia: Unionida).</title>
        <authorList>
            <person name="Smith C.H."/>
        </authorList>
    </citation>
    <scope>NUCLEOTIDE SEQUENCE</scope>
    <source>
        <strain evidence="7">CHS0354</strain>
        <tissue evidence="7">Mantle</tissue>
    </source>
</reference>
<keyword evidence="5" id="KW-0812">Transmembrane</keyword>
<dbReference type="InterPro" id="IPR006052">
    <property type="entry name" value="TNF_dom"/>
</dbReference>
<accession>A0AAE0RNV0</accession>
<dbReference type="Gene3D" id="2.60.120.40">
    <property type="match status" value="1"/>
</dbReference>
<dbReference type="GO" id="GO:0006955">
    <property type="term" value="P:immune response"/>
    <property type="evidence" value="ECO:0007669"/>
    <property type="project" value="InterPro"/>
</dbReference>
<keyword evidence="4 5" id="KW-0472">Membrane</keyword>
<dbReference type="AlphaFoldDB" id="A0AAE0RNV0"/>
<evidence type="ECO:0000256" key="5">
    <source>
        <dbReference type="SAM" id="Phobius"/>
    </source>
</evidence>
<feature type="transmembrane region" description="Helical" evidence="5">
    <location>
        <begin position="125"/>
        <end position="150"/>
    </location>
</feature>
<comment type="subcellular location">
    <subcellularLocation>
        <location evidence="1">Membrane</location>
    </subcellularLocation>
</comment>
<evidence type="ECO:0000259" key="6">
    <source>
        <dbReference type="PROSITE" id="PS50049"/>
    </source>
</evidence>
<gene>
    <name evidence="7" type="ORF">CHS0354_002583</name>
</gene>
<dbReference type="GO" id="GO:0016020">
    <property type="term" value="C:membrane"/>
    <property type="evidence" value="ECO:0007669"/>
    <property type="project" value="UniProtKB-SubCell"/>
</dbReference>
<dbReference type="GO" id="GO:0005615">
    <property type="term" value="C:extracellular space"/>
    <property type="evidence" value="ECO:0007669"/>
    <property type="project" value="UniProtKB-KW"/>
</dbReference>
<dbReference type="InterPro" id="IPR021184">
    <property type="entry name" value="TNF_CS"/>
</dbReference>
<dbReference type="PANTHER" id="PTHR11471">
    <property type="entry name" value="TUMOR NECROSIS FACTOR FAMILY MEMBER"/>
    <property type="match status" value="1"/>
</dbReference>
<dbReference type="GO" id="GO:0005164">
    <property type="term" value="F:tumor necrosis factor receptor binding"/>
    <property type="evidence" value="ECO:0007669"/>
    <property type="project" value="InterPro"/>
</dbReference>
<keyword evidence="8" id="KW-1185">Reference proteome</keyword>
<dbReference type="InterPro" id="IPR008983">
    <property type="entry name" value="Tumour_necrosis_fac-like_dom"/>
</dbReference>
<protein>
    <recommendedName>
        <fullName evidence="6">THD domain-containing protein</fullName>
    </recommendedName>
</protein>
<dbReference type="SMART" id="SM00207">
    <property type="entry name" value="TNF"/>
    <property type="match status" value="1"/>
</dbReference>
<evidence type="ECO:0000256" key="2">
    <source>
        <dbReference type="ARBA" id="ARBA00008670"/>
    </source>
</evidence>